<comment type="similarity">
    <text evidence="6">Belongs to the aldehyde dehydrogenase family.</text>
</comment>
<gene>
    <name evidence="8" type="ORF">NHU_00115</name>
</gene>
<comment type="subunit">
    <text evidence="1">Homotetramer.</text>
</comment>
<evidence type="ECO:0000259" key="7">
    <source>
        <dbReference type="Pfam" id="PF00171"/>
    </source>
</evidence>
<name>A0A0D6AX34_RHOSU</name>
<proteinExistence type="inferred from homology"/>
<protein>
    <recommendedName>
        <fullName evidence="4">aldehyde dehydrogenase (NAD(+))</fullName>
        <ecNumber evidence="4">1.2.1.3</ecNumber>
    </recommendedName>
</protein>
<dbReference type="Pfam" id="PF00171">
    <property type="entry name" value="Aldedh"/>
    <property type="match status" value="1"/>
</dbReference>
<evidence type="ECO:0000256" key="3">
    <source>
        <dbReference type="ARBA" id="ARBA00023027"/>
    </source>
</evidence>
<evidence type="ECO:0000256" key="5">
    <source>
        <dbReference type="PROSITE-ProRule" id="PRU10007"/>
    </source>
</evidence>
<dbReference type="CDD" id="cd07130">
    <property type="entry name" value="ALDH_F7_AASADH"/>
    <property type="match status" value="1"/>
</dbReference>
<dbReference type="PANTHER" id="PTHR43521">
    <property type="entry name" value="ALPHA-AMINOADIPIC SEMIALDEHYDE DEHYDROGENASE"/>
    <property type="match status" value="1"/>
</dbReference>
<dbReference type="eggNOG" id="COG1012">
    <property type="taxonomic scope" value="Bacteria"/>
</dbReference>
<feature type="domain" description="Aldehyde dehydrogenase" evidence="7">
    <location>
        <begin position="24"/>
        <end position="481"/>
    </location>
</feature>
<dbReference type="Gene3D" id="3.40.309.10">
    <property type="entry name" value="Aldehyde Dehydrogenase, Chain A, domain 2"/>
    <property type="match status" value="1"/>
</dbReference>
<dbReference type="InterPro" id="IPR016163">
    <property type="entry name" value="Ald_DH_C"/>
</dbReference>
<dbReference type="InterPro" id="IPR016162">
    <property type="entry name" value="Ald_DH_N"/>
</dbReference>
<accession>A0A0D6AX34</accession>
<dbReference type="InterPro" id="IPR016161">
    <property type="entry name" value="Ald_DH/histidinol_DH"/>
</dbReference>
<keyword evidence="2 6" id="KW-0560">Oxidoreductase</keyword>
<keyword evidence="3" id="KW-0520">NAD</keyword>
<evidence type="ECO:0000256" key="6">
    <source>
        <dbReference type="RuleBase" id="RU003345"/>
    </source>
</evidence>
<dbReference type="PROSITE" id="PS00687">
    <property type="entry name" value="ALDEHYDE_DEHYDR_GLU"/>
    <property type="match status" value="1"/>
</dbReference>
<dbReference type="InterPro" id="IPR015590">
    <property type="entry name" value="Aldehyde_DH_dom"/>
</dbReference>
<feature type="active site" evidence="5">
    <location>
        <position position="257"/>
    </location>
</feature>
<evidence type="ECO:0000256" key="2">
    <source>
        <dbReference type="ARBA" id="ARBA00023002"/>
    </source>
</evidence>
<reference evidence="8 9" key="1">
    <citation type="submission" date="2015-02" db="EMBL/GenBank/DDBJ databases">
        <title>Genome sequene of Rhodovulum sulfidophilum DSM 2351.</title>
        <authorList>
            <person name="Nagao N."/>
        </authorList>
    </citation>
    <scope>NUCLEOTIDE SEQUENCE [LARGE SCALE GENOMIC DNA]</scope>
    <source>
        <strain evidence="8 9">DSM 2351</strain>
    </source>
</reference>
<dbReference type="Gene3D" id="3.40.605.10">
    <property type="entry name" value="Aldehyde Dehydrogenase, Chain A, domain 1"/>
    <property type="match status" value="1"/>
</dbReference>
<dbReference type="EMBL" id="AP014800">
    <property type="protein sequence ID" value="BAQ67286.1"/>
    <property type="molecule type" value="Genomic_DNA"/>
</dbReference>
<evidence type="ECO:0000313" key="9">
    <source>
        <dbReference type="Proteomes" id="UP000064912"/>
    </source>
</evidence>
<dbReference type="Proteomes" id="UP000064912">
    <property type="component" value="Chromosome"/>
</dbReference>
<organism evidence="8 9">
    <name type="scientific">Rhodovulum sulfidophilum</name>
    <name type="common">Rhodobacter sulfidophilus</name>
    <dbReference type="NCBI Taxonomy" id="35806"/>
    <lineage>
        <taxon>Bacteria</taxon>
        <taxon>Pseudomonadati</taxon>
        <taxon>Pseudomonadota</taxon>
        <taxon>Alphaproteobacteria</taxon>
        <taxon>Rhodobacterales</taxon>
        <taxon>Paracoccaceae</taxon>
        <taxon>Rhodovulum</taxon>
    </lineage>
</organism>
<dbReference type="EC" id="1.2.1.3" evidence="4"/>
<dbReference type="SUPFAM" id="SSF53720">
    <property type="entry name" value="ALDH-like"/>
    <property type="match status" value="1"/>
</dbReference>
<evidence type="ECO:0000313" key="8">
    <source>
        <dbReference type="EMBL" id="BAQ67286.1"/>
    </source>
</evidence>
<dbReference type="PANTHER" id="PTHR43521:SF1">
    <property type="entry name" value="ALPHA-AMINOADIPIC SEMIALDEHYDE DEHYDROGENASE"/>
    <property type="match status" value="1"/>
</dbReference>
<evidence type="ECO:0000256" key="4">
    <source>
        <dbReference type="ARBA" id="ARBA00024226"/>
    </source>
</evidence>
<dbReference type="InterPro" id="IPR044638">
    <property type="entry name" value="ALDH7A1-like"/>
</dbReference>
<dbReference type="PATRIC" id="fig|35806.4.peg.115"/>
<evidence type="ECO:0000256" key="1">
    <source>
        <dbReference type="ARBA" id="ARBA00011881"/>
    </source>
</evidence>
<dbReference type="InterPro" id="IPR029510">
    <property type="entry name" value="Ald_DH_CS_GLU"/>
</dbReference>
<dbReference type="AlphaFoldDB" id="A0A0D6AX34"/>
<dbReference type="GO" id="GO:0004029">
    <property type="term" value="F:aldehyde dehydrogenase (NAD+) activity"/>
    <property type="evidence" value="ECO:0007669"/>
    <property type="project" value="UniProtKB-EC"/>
</dbReference>
<dbReference type="KEGG" id="rsu:NHU_00115"/>
<sequence length="502" mass="52283">MTLRSETECLMSRLGVAADALSGGSMACVSPLTGERIADISPAGVADAAAAIAAAKAAFRDWRMVPAPRRGELVRLLGEELRAAKDDLGRLVSVEAGKSPSEGAGEVQEMIDICDFAVGLSRQLYGLTIATERPGHRMMETWHPLGPVGVITAFNFPVAVWAWNAALALVCGDPVIWKPSEKTPLTALACGAVLGRALARFGAAPEALVQVLPGGPELGNALVESPDVALVSATGSTRMGRIVGPKVAARFGRSILELGGNNAGIVCPSADTAMTLRAVAFGAMGTAGQRCTTMRRLFVHDDIYDALVPGLIRAYASVSVGNPLETDALVGPLIDGAAYRAMQEALEAARAAGGTVHGGTREDIGPDSAYYARPALVEMPAQTGPVLEETFAPILYVMRYSDFDAVLEAHNAVGAGLSSSIFTTDLREMELFLSARGSDCGIANVNIGTSGAEIGGAFGGEKETGGGRESGSDAWKSYMRRATNTINYSRELPLAQGVVFDI</sequence>